<organism evidence="3 4">
    <name type="scientific">Roseofilum casamattae BLCC-M143</name>
    <dbReference type="NCBI Taxonomy" id="3022442"/>
    <lineage>
        <taxon>Bacteria</taxon>
        <taxon>Bacillati</taxon>
        <taxon>Cyanobacteriota</taxon>
        <taxon>Cyanophyceae</taxon>
        <taxon>Desertifilales</taxon>
        <taxon>Desertifilaceae</taxon>
        <taxon>Roseofilum</taxon>
        <taxon>Roseofilum casamattae</taxon>
    </lineage>
</organism>
<sequence>MSPSDLVRLRERLDLLPERSPQRRALIEEIAASYGISTDTLYRHLRHQRQPKSEGRSDKGTPRKLSRSEMECYCETIAAMKIRTTNKKGRHLSTQRAIEVLEEYGMETPNGLMQPPKGLLKKSTVNYYLKTWGYDYTTLTRQPPAVRFQAERSNDCWHFDLSPSDLKSLESPSWMQPGRGNPQLMLYSVVDDRSGVCYMEYRCVYGEDAETALRFLWNAMTAKNLEGFPFQGIPQMLYMDNGPIAKSQIFANVMECLGVQVKTHLPDGKDGRRKTARSKGKVERPFRTVKEAHETLYHFHQPETEEEANQWLHQYLLHYNNQPHRQENHSRLEDWRQNLPSQGVQQMCSWERFCTFARKPEQRRVDGCARVTVDGVAYEVEPDLAGETVVLWWGLFDNELYVEKGSEKFGPYLPVDGPIPLHRYRQVKKSQTQKRAERIEKLSRHLVLPSKVGQPNPELQWLASVEETGELAFVPFADPDPFQEFTYPSVFAAKGAIADYLALPLARLSQSERAFIDDLLSETLEKKLVLERVRHYFRTQRLTPDVN</sequence>
<protein>
    <submittedName>
        <fullName evidence="3">IS481 family transposase</fullName>
    </submittedName>
</protein>
<feature type="compositionally biased region" description="Basic and acidic residues" evidence="1">
    <location>
        <begin position="51"/>
        <end position="65"/>
    </location>
</feature>
<comment type="caution">
    <text evidence="3">The sequence shown here is derived from an EMBL/GenBank/DDBJ whole genome shotgun (WGS) entry which is preliminary data.</text>
</comment>
<dbReference type="PROSITE" id="PS50994">
    <property type="entry name" value="INTEGRASE"/>
    <property type="match status" value="1"/>
</dbReference>
<dbReference type="EMBL" id="JAQOSQ010000057">
    <property type="protein sequence ID" value="MDJ1185875.1"/>
    <property type="molecule type" value="Genomic_DNA"/>
</dbReference>
<name>A0ABT7C380_9CYAN</name>
<dbReference type="InterPro" id="IPR001584">
    <property type="entry name" value="Integrase_cat-core"/>
</dbReference>
<gene>
    <name evidence="3" type="ORF">PMH09_22085</name>
</gene>
<feature type="domain" description="Integrase catalytic" evidence="2">
    <location>
        <begin position="139"/>
        <end position="339"/>
    </location>
</feature>
<proteinExistence type="predicted"/>
<accession>A0ABT7C380</accession>
<evidence type="ECO:0000313" key="4">
    <source>
        <dbReference type="Proteomes" id="UP001232992"/>
    </source>
</evidence>
<evidence type="ECO:0000256" key="1">
    <source>
        <dbReference type="SAM" id="MobiDB-lite"/>
    </source>
</evidence>
<evidence type="ECO:0000259" key="2">
    <source>
        <dbReference type="PROSITE" id="PS50994"/>
    </source>
</evidence>
<evidence type="ECO:0000313" key="3">
    <source>
        <dbReference type="EMBL" id="MDJ1185875.1"/>
    </source>
</evidence>
<feature type="region of interest" description="Disordered" evidence="1">
    <location>
        <begin position="46"/>
        <end position="65"/>
    </location>
</feature>
<dbReference type="PANTHER" id="PTHR35004:SF7">
    <property type="entry name" value="INTEGRASE PROTEIN"/>
    <property type="match status" value="1"/>
</dbReference>
<dbReference type="Proteomes" id="UP001232992">
    <property type="component" value="Unassembled WGS sequence"/>
</dbReference>
<keyword evidence="4" id="KW-1185">Reference proteome</keyword>
<dbReference type="Gene3D" id="3.30.420.10">
    <property type="entry name" value="Ribonuclease H-like superfamily/Ribonuclease H"/>
    <property type="match status" value="1"/>
</dbReference>
<dbReference type="SUPFAM" id="SSF53098">
    <property type="entry name" value="Ribonuclease H-like"/>
    <property type="match status" value="1"/>
</dbReference>
<reference evidence="3 4" key="1">
    <citation type="submission" date="2023-01" db="EMBL/GenBank/DDBJ databases">
        <title>Novel diversity within Roseofilum (Cyanobacteria; Desertifilaceae) from marine benthic mats with descriptions of four novel species.</title>
        <authorList>
            <person name="Wang Y."/>
            <person name="Berthold D.E."/>
            <person name="Hu J."/>
            <person name="Lefler F.W."/>
            <person name="Laughinghouse H.D. IV."/>
        </authorList>
    </citation>
    <scope>NUCLEOTIDE SEQUENCE [LARGE SCALE GENOMIC DNA]</scope>
    <source>
        <strain evidence="3 4">BLCC-M143</strain>
    </source>
</reference>
<dbReference type="InterPro" id="IPR036397">
    <property type="entry name" value="RNaseH_sf"/>
</dbReference>
<dbReference type="PANTHER" id="PTHR35004">
    <property type="entry name" value="TRANSPOSASE RV3428C-RELATED"/>
    <property type="match status" value="1"/>
</dbReference>
<dbReference type="InterPro" id="IPR012337">
    <property type="entry name" value="RNaseH-like_sf"/>
</dbReference>